<dbReference type="OrthoDB" id="7701642at2759"/>
<evidence type="ECO:0000256" key="1">
    <source>
        <dbReference type="SAM" id="MobiDB-lite"/>
    </source>
</evidence>
<evidence type="ECO:0000313" key="2">
    <source>
        <dbReference type="EMBL" id="KAF0710554.1"/>
    </source>
</evidence>
<name>A0A6G0VUP1_APHCR</name>
<keyword evidence="2" id="KW-0548">Nucleotidyltransferase</keyword>
<keyword evidence="2" id="KW-0808">Transferase</keyword>
<dbReference type="AlphaFoldDB" id="A0A6G0VUP1"/>
<dbReference type="GO" id="GO:0003964">
    <property type="term" value="F:RNA-directed DNA polymerase activity"/>
    <property type="evidence" value="ECO:0007669"/>
    <property type="project" value="UniProtKB-KW"/>
</dbReference>
<feature type="region of interest" description="Disordered" evidence="1">
    <location>
        <begin position="177"/>
        <end position="252"/>
    </location>
</feature>
<gene>
    <name evidence="2" type="ORF">FWK35_00031646</name>
</gene>
<reference evidence="2 3" key="1">
    <citation type="submission" date="2019-08" db="EMBL/GenBank/DDBJ databases">
        <title>Whole genome of Aphis craccivora.</title>
        <authorList>
            <person name="Voronova N.V."/>
            <person name="Shulinski R.S."/>
            <person name="Bandarenka Y.V."/>
            <person name="Zhorov D.G."/>
            <person name="Warner D."/>
        </authorList>
    </citation>
    <scope>NUCLEOTIDE SEQUENCE [LARGE SCALE GENOMIC DNA]</scope>
    <source>
        <strain evidence="2">180601</strain>
        <tissue evidence="2">Whole Body</tissue>
    </source>
</reference>
<keyword evidence="2" id="KW-0695">RNA-directed DNA polymerase</keyword>
<protein>
    <submittedName>
        <fullName evidence="2">Reverse transcriptase domain-containing protein</fullName>
    </submittedName>
</protein>
<accession>A0A6G0VUP1</accession>
<evidence type="ECO:0000313" key="3">
    <source>
        <dbReference type="Proteomes" id="UP000478052"/>
    </source>
</evidence>
<keyword evidence="3" id="KW-1185">Reference proteome</keyword>
<proteinExistence type="predicted"/>
<sequence>MFATKIGVGVHMSSAHVSASNDQIDVARVKSRWPPEAELVFEGIPSGQINGILYEKHRGRTHEAIKGRPGGGAPRRSARKPARAPMKAIARDVEALPLDNEGVTPAGDQASALDRLCLVQLAGQKAVDLLFTVSGHGVQKLLTATRTLVEQSSDPSSAIAAWYLEYGKLARVGTAGRRSRKDTIPTAGYSESRRPTTNKALKAARYRRNVTEWRNKPGTVAERHQGLGKNRHPEISAERSRPVPIGQAHNSR</sequence>
<feature type="compositionally biased region" description="Basic and acidic residues" evidence="1">
    <location>
        <begin position="209"/>
        <end position="241"/>
    </location>
</feature>
<organism evidence="2 3">
    <name type="scientific">Aphis craccivora</name>
    <name type="common">Cowpea aphid</name>
    <dbReference type="NCBI Taxonomy" id="307492"/>
    <lineage>
        <taxon>Eukaryota</taxon>
        <taxon>Metazoa</taxon>
        <taxon>Ecdysozoa</taxon>
        <taxon>Arthropoda</taxon>
        <taxon>Hexapoda</taxon>
        <taxon>Insecta</taxon>
        <taxon>Pterygota</taxon>
        <taxon>Neoptera</taxon>
        <taxon>Paraneoptera</taxon>
        <taxon>Hemiptera</taxon>
        <taxon>Sternorrhyncha</taxon>
        <taxon>Aphidomorpha</taxon>
        <taxon>Aphidoidea</taxon>
        <taxon>Aphididae</taxon>
        <taxon>Aphidini</taxon>
        <taxon>Aphis</taxon>
        <taxon>Aphis</taxon>
    </lineage>
</organism>
<comment type="caution">
    <text evidence="2">The sequence shown here is derived from an EMBL/GenBank/DDBJ whole genome shotgun (WGS) entry which is preliminary data.</text>
</comment>
<feature type="region of interest" description="Disordered" evidence="1">
    <location>
        <begin position="62"/>
        <end position="85"/>
    </location>
</feature>
<dbReference type="Proteomes" id="UP000478052">
    <property type="component" value="Unassembled WGS sequence"/>
</dbReference>
<dbReference type="EMBL" id="VUJU01011616">
    <property type="protein sequence ID" value="KAF0710554.1"/>
    <property type="molecule type" value="Genomic_DNA"/>
</dbReference>